<dbReference type="Pfam" id="PF01011">
    <property type="entry name" value="PQQ"/>
    <property type="match status" value="1"/>
</dbReference>
<dbReference type="Proteomes" id="UP000254191">
    <property type="component" value="Unassembled WGS sequence"/>
</dbReference>
<dbReference type="InterPro" id="IPR002372">
    <property type="entry name" value="PQQ_rpt_dom"/>
</dbReference>
<dbReference type="SUPFAM" id="SSF50998">
    <property type="entry name" value="Quinoprotein alcohol dehydrogenase-like"/>
    <property type="match status" value="1"/>
</dbReference>
<name>A0A379GG16_PROMI</name>
<dbReference type="EC" id="1.1.5.2" evidence="2"/>
<dbReference type="InterPro" id="IPR011047">
    <property type="entry name" value="Quinoprotein_ADH-like_sf"/>
</dbReference>
<feature type="domain" description="Pyrrolo-quinoline quinone repeat" evidence="1">
    <location>
        <begin position="3"/>
        <end position="125"/>
    </location>
</feature>
<dbReference type="AlphaFoldDB" id="A0A379GG16"/>
<dbReference type="GO" id="GO:0008876">
    <property type="term" value="F:quinoprotein glucose dehydrogenase activity"/>
    <property type="evidence" value="ECO:0007669"/>
    <property type="project" value="UniProtKB-EC"/>
</dbReference>
<accession>A0A379GG16</accession>
<proteinExistence type="predicted"/>
<reference evidence="2 3" key="1">
    <citation type="submission" date="2018-06" db="EMBL/GenBank/DDBJ databases">
        <authorList>
            <consortium name="Pathogen Informatics"/>
            <person name="Doyle S."/>
        </authorList>
    </citation>
    <scope>NUCLEOTIDE SEQUENCE [LARGE SCALE GENOMIC DNA]</scope>
    <source>
        <strain evidence="2 3">NCTC11938</strain>
    </source>
</reference>
<dbReference type="Gene3D" id="2.140.10.10">
    <property type="entry name" value="Quinoprotein alcohol dehydrogenase-like superfamily"/>
    <property type="match status" value="1"/>
</dbReference>
<evidence type="ECO:0000313" key="3">
    <source>
        <dbReference type="Proteomes" id="UP000254191"/>
    </source>
</evidence>
<evidence type="ECO:0000313" key="2">
    <source>
        <dbReference type="EMBL" id="SUC39892.1"/>
    </source>
</evidence>
<protein>
    <submittedName>
        <fullName evidence="2">Quinoprotein glucose dehydrogenase</fullName>
        <ecNumber evidence="2">1.1.5.2</ecNumber>
    </submittedName>
</protein>
<evidence type="ECO:0000259" key="1">
    <source>
        <dbReference type="Pfam" id="PF01011"/>
    </source>
</evidence>
<organism evidence="2 3">
    <name type="scientific">Proteus mirabilis</name>
    <dbReference type="NCBI Taxonomy" id="584"/>
    <lineage>
        <taxon>Bacteria</taxon>
        <taxon>Pseudomonadati</taxon>
        <taxon>Pseudomonadota</taxon>
        <taxon>Gammaproteobacteria</taxon>
        <taxon>Enterobacterales</taxon>
        <taxon>Morganellaceae</taxon>
        <taxon>Proteus</taxon>
    </lineage>
</organism>
<sequence length="130" mass="14631">MILWDMDVPSQPSLVDIKTDKNETIPAIYIVTKTGNVFVLDRRDGTPIVPVTEKPVPTSVKYGPQTQGEHYSPTQPFSALNLAPKNKLQGSDMWGGTMADQLLCRIAFHQLNYEGIYTPPSRKRYACFSW</sequence>
<dbReference type="EMBL" id="UGTS01000006">
    <property type="protein sequence ID" value="SUC39892.1"/>
    <property type="molecule type" value="Genomic_DNA"/>
</dbReference>
<keyword evidence="2" id="KW-0560">Oxidoreductase</keyword>
<gene>
    <name evidence="2" type="primary">gcd_3</name>
    <name evidence="2" type="ORF">NCTC11938_04167</name>
</gene>